<dbReference type="Gene3D" id="2.120.10.80">
    <property type="entry name" value="Kelch-type beta propeller"/>
    <property type="match status" value="2"/>
</dbReference>
<comment type="caution">
    <text evidence="4">The sequence shown here is derived from an EMBL/GenBank/DDBJ whole genome shotgun (WGS) entry which is preliminary data.</text>
</comment>
<feature type="compositionally biased region" description="Low complexity" evidence="3">
    <location>
        <begin position="353"/>
        <end position="362"/>
    </location>
</feature>
<organism evidence="4 5">
    <name type="scientific">Diversispora eburnea</name>
    <dbReference type="NCBI Taxonomy" id="1213867"/>
    <lineage>
        <taxon>Eukaryota</taxon>
        <taxon>Fungi</taxon>
        <taxon>Fungi incertae sedis</taxon>
        <taxon>Mucoromycota</taxon>
        <taxon>Glomeromycotina</taxon>
        <taxon>Glomeromycetes</taxon>
        <taxon>Diversisporales</taxon>
        <taxon>Diversisporaceae</taxon>
        <taxon>Diversispora</taxon>
    </lineage>
</organism>
<protein>
    <submittedName>
        <fullName evidence="4">2247_t:CDS:1</fullName>
    </submittedName>
</protein>
<dbReference type="InterPro" id="IPR015915">
    <property type="entry name" value="Kelch-typ_b-propeller"/>
</dbReference>
<keyword evidence="5" id="KW-1185">Reference proteome</keyword>
<evidence type="ECO:0000256" key="2">
    <source>
        <dbReference type="ARBA" id="ARBA00022737"/>
    </source>
</evidence>
<feature type="region of interest" description="Disordered" evidence="3">
    <location>
        <begin position="334"/>
        <end position="362"/>
    </location>
</feature>
<evidence type="ECO:0000256" key="3">
    <source>
        <dbReference type="SAM" id="MobiDB-lite"/>
    </source>
</evidence>
<feature type="compositionally biased region" description="Low complexity" evidence="3">
    <location>
        <begin position="334"/>
        <end position="345"/>
    </location>
</feature>
<dbReference type="Pfam" id="PF24681">
    <property type="entry name" value="Kelch_KLHDC2_KLHL20_DRC7"/>
    <property type="match status" value="1"/>
</dbReference>
<dbReference type="EMBL" id="CAJVPK010000440">
    <property type="protein sequence ID" value="CAG8510636.1"/>
    <property type="molecule type" value="Genomic_DNA"/>
</dbReference>
<name>A0A9N8ZWF9_9GLOM</name>
<sequence length="416" mass="46301">MADLNSPRYGHGAVLINKKIYIYGGRKVNRTTDPYEMDKINIINEFIILDVSKSFKTDKPTWDVDNSGSDTNPNLYNHGVTSGGNDLMIIFGGISDTNSSILWYCNTENSKTFQSPNVNVSSISSSNRFLFDMNSEDKYIYIIGGIETNSLSTVTESEGIIMIDISNIESDNIISNSINANVASYDHTATLLNGKIYIIGGYNAGSYVNMSSIRIYNTKDRTWDTSLTNGDIPDVRRAHRAVEYKNTIIIHGGFNENGDTNDLFRLKVSTLTWEKLNVLGPDPGARYSHTFNLVGNYIIGTYGLSKTNGSLSNIFILDLNTSSWTNEFKPLIETTSSSSSIPSPTNVDRSSPKKSSGGKRSPSAISRIETVTIFFIIKEDRDQLVNDALCVKNVIDQPTRSNTGFHYWTYKKSNFR</sequence>
<dbReference type="Proteomes" id="UP000789706">
    <property type="component" value="Unassembled WGS sequence"/>
</dbReference>
<gene>
    <name evidence="4" type="ORF">DEBURN_LOCUS5156</name>
</gene>
<evidence type="ECO:0000256" key="1">
    <source>
        <dbReference type="ARBA" id="ARBA00022441"/>
    </source>
</evidence>
<dbReference type="SUPFAM" id="SSF117281">
    <property type="entry name" value="Kelch motif"/>
    <property type="match status" value="2"/>
</dbReference>
<proteinExistence type="predicted"/>
<dbReference type="PANTHER" id="PTHR46093:SF18">
    <property type="entry name" value="FIBRONECTIN TYPE-III DOMAIN-CONTAINING PROTEIN"/>
    <property type="match status" value="1"/>
</dbReference>
<evidence type="ECO:0000313" key="5">
    <source>
        <dbReference type="Proteomes" id="UP000789706"/>
    </source>
</evidence>
<reference evidence="4" key="1">
    <citation type="submission" date="2021-06" db="EMBL/GenBank/DDBJ databases">
        <authorList>
            <person name="Kallberg Y."/>
            <person name="Tangrot J."/>
            <person name="Rosling A."/>
        </authorList>
    </citation>
    <scope>NUCLEOTIDE SEQUENCE</scope>
    <source>
        <strain evidence="4">AZ414A</strain>
    </source>
</reference>
<keyword evidence="2" id="KW-0677">Repeat</keyword>
<dbReference type="PANTHER" id="PTHR46093">
    <property type="entry name" value="ACYL-COA-BINDING DOMAIN-CONTAINING PROTEIN 5"/>
    <property type="match status" value="1"/>
</dbReference>
<dbReference type="AlphaFoldDB" id="A0A9N8ZWF9"/>
<accession>A0A9N8ZWF9</accession>
<evidence type="ECO:0000313" key="4">
    <source>
        <dbReference type="EMBL" id="CAG8510636.1"/>
    </source>
</evidence>
<dbReference type="OrthoDB" id="432528at2759"/>
<keyword evidence="1" id="KW-0880">Kelch repeat</keyword>